<accession>A0ABS4UJ21</accession>
<reference evidence="1 2" key="1">
    <citation type="submission" date="2021-03" db="EMBL/GenBank/DDBJ databases">
        <title>Sequencing the genomes of 1000 actinobacteria strains.</title>
        <authorList>
            <person name="Klenk H.-P."/>
        </authorList>
    </citation>
    <scope>NUCLEOTIDE SEQUENCE [LARGE SCALE GENOMIC DNA]</scope>
    <source>
        <strain evidence="1 2">DSM 18824</strain>
    </source>
</reference>
<dbReference type="EMBL" id="JAGINT010000001">
    <property type="protein sequence ID" value="MBP2351534.1"/>
    <property type="molecule type" value="Genomic_DNA"/>
</dbReference>
<proteinExistence type="predicted"/>
<keyword evidence="2" id="KW-1185">Reference proteome</keyword>
<protein>
    <submittedName>
        <fullName evidence="1">Uncharacterized protein</fullName>
    </submittedName>
</protein>
<sequence>MDTDEIFLALAGPFEEAAERVARVLGLEPNGDLRVETGELQYKGRARSSDGVVGVYIGPNTFEPEPDEAQAMDGYGVVVDVQYRTHKPQAEEARLAFEALVEGLPDVPVSGNSVGPGTVRGVWGQVIACSRAPGVVHTAGGWPARPPARDVGEWFHEV</sequence>
<dbReference type="RefSeq" id="WP_209694421.1">
    <property type="nucleotide sequence ID" value="NZ_BAAAVU010000021.1"/>
</dbReference>
<comment type="caution">
    <text evidence="1">The sequence shown here is derived from an EMBL/GenBank/DDBJ whole genome shotgun (WGS) entry which is preliminary data.</text>
</comment>
<dbReference type="Proteomes" id="UP000755585">
    <property type="component" value="Unassembled WGS sequence"/>
</dbReference>
<organism evidence="1 2">
    <name type="scientific">Kribbella aluminosa</name>
    <dbReference type="NCBI Taxonomy" id="416017"/>
    <lineage>
        <taxon>Bacteria</taxon>
        <taxon>Bacillati</taxon>
        <taxon>Actinomycetota</taxon>
        <taxon>Actinomycetes</taxon>
        <taxon>Propionibacteriales</taxon>
        <taxon>Kribbellaceae</taxon>
        <taxon>Kribbella</taxon>
    </lineage>
</organism>
<evidence type="ECO:0000313" key="1">
    <source>
        <dbReference type="EMBL" id="MBP2351534.1"/>
    </source>
</evidence>
<evidence type="ECO:0000313" key="2">
    <source>
        <dbReference type="Proteomes" id="UP000755585"/>
    </source>
</evidence>
<gene>
    <name evidence="1" type="ORF">JOF29_002617</name>
</gene>
<name>A0ABS4UJ21_9ACTN</name>